<dbReference type="Proteomes" id="UP000218209">
    <property type="component" value="Unassembled WGS sequence"/>
</dbReference>
<evidence type="ECO:0000313" key="2">
    <source>
        <dbReference type="EMBL" id="OSX78918.1"/>
    </source>
</evidence>
<proteinExistence type="predicted"/>
<feature type="compositionally biased region" description="Acidic residues" evidence="1">
    <location>
        <begin position="487"/>
        <end position="506"/>
    </location>
</feature>
<feature type="region of interest" description="Disordered" evidence="1">
    <location>
        <begin position="445"/>
        <end position="506"/>
    </location>
</feature>
<dbReference type="EMBL" id="KV918802">
    <property type="protein sequence ID" value="OSX78918.1"/>
    <property type="molecule type" value="Genomic_DNA"/>
</dbReference>
<feature type="compositionally biased region" description="Polar residues" evidence="1">
    <location>
        <begin position="458"/>
        <end position="469"/>
    </location>
</feature>
<feature type="compositionally biased region" description="Low complexity" evidence="1">
    <location>
        <begin position="296"/>
        <end position="315"/>
    </location>
</feature>
<keyword evidence="3" id="KW-1185">Reference proteome</keyword>
<name>A0A1X6PDG5_PORUM</name>
<sequence length="506" mass="52815">MPSTEAVVAVKAVLEKMLVRSDCKDVLRKILLDGLVTLTRLHSGESTNPGIISATDAEPDWSFVRNLFTRWWPSWSLPRCAAPVLPVAGTAAFALHPTRTTCSSKWIVTVNMSSINPVIDRWAVKALRYFKFHNLDKTIDVVHIASSLKPLLAATIACLLLVGTWEPSFCFIRTQMASDGRAPVVSMVPLEAAACHNFETAGLADAVALLLALKDGGGAEAVDSGTSAAPPARRSSELLAERLAEVDVLLAADKAKNATLRRAYRKDVRHRGGPPVHDEAHAAADQADAPPPPAAPTAEPLAAPPAALSASQRPARPVRSRSKRPPPSTKTAAEPRSVAHKKPRGDPPADCGALSTSQVTAPPSSAEGLAPVEDRATREGVPVSLPRAAGLPAPCASMGVNMHLGLSSHGSSVPHRDVSFVPPSVTSADGSLSVTPSLSLDSMVAGTDGAPAPRTLPSARSISRSSPFVSRTPLPLTSGAGLQPLDGDTDVPALDDEDEDGSAGPY</sequence>
<feature type="compositionally biased region" description="Polar residues" evidence="1">
    <location>
        <begin position="354"/>
        <end position="363"/>
    </location>
</feature>
<gene>
    <name evidence="2" type="ORF">BU14_0095s0033</name>
</gene>
<protein>
    <submittedName>
        <fullName evidence="2">Uncharacterized protein</fullName>
    </submittedName>
</protein>
<evidence type="ECO:0000313" key="3">
    <source>
        <dbReference type="Proteomes" id="UP000218209"/>
    </source>
</evidence>
<dbReference type="AlphaFoldDB" id="A0A1X6PDG5"/>
<evidence type="ECO:0000256" key="1">
    <source>
        <dbReference type="SAM" id="MobiDB-lite"/>
    </source>
</evidence>
<reference evidence="2 3" key="1">
    <citation type="submission" date="2017-03" db="EMBL/GenBank/DDBJ databases">
        <title>WGS assembly of Porphyra umbilicalis.</title>
        <authorList>
            <person name="Brawley S.H."/>
            <person name="Blouin N.A."/>
            <person name="Ficko-Blean E."/>
            <person name="Wheeler G.L."/>
            <person name="Lohr M."/>
            <person name="Goodson H.V."/>
            <person name="Jenkins J.W."/>
            <person name="Blaby-Haas C.E."/>
            <person name="Helliwell K.E."/>
            <person name="Chan C."/>
            <person name="Marriage T."/>
            <person name="Bhattacharya D."/>
            <person name="Klein A.S."/>
            <person name="Badis Y."/>
            <person name="Brodie J."/>
            <person name="Cao Y."/>
            <person name="Collen J."/>
            <person name="Dittami S.M."/>
            <person name="Gachon C.M."/>
            <person name="Green B.R."/>
            <person name="Karpowicz S."/>
            <person name="Kim J.W."/>
            <person name="Kudahl U."/>
            <person name="Lin S."/>
            <person name="Michel G."/>
            <person name="Mittag M."/>
            <person name="Olson B.J."/>
            <person name="Pangilinan J."/>
            <person name="Peng Y."/>
            <person name="Qiu H."/>
            <person name="Shu S."/>
            <person name="Singer J.T."/>
            <person name="Smith A.G."/>
            <person name="Sprecher B.N."/>
            <person name="Wagner V."/>
            <person name="Wang W."/>
            <person name="Wang Z.-Y."/>
            <person name="Yan J."/>
            <person name="Yarish C."/>
            <person name="Zoeuner-Riek S."/>
            <person name="Zhuang Y."/>
            <person name="Zou Y."/>
            <person name="Lindquist E.A."/>
            <person name="Grimwood J."/>
            <person name="Barry K."/>
            <person name="Rokhsar D.S."/>
            <person name="Schmutz J."/>
            <person name="Stiller J.W."/>
            <person name="Grossman A.R."/>
            <person name="Prochnik S.E."/>
        </authorList>
    </citation>
    <scope>NUCLEOTIDE SEQUENCE [LARGE SCALE GENOMIC DNA]</scope>
    <source>
        <strain evidence="2">4086291</strain>
    </source>
</reference>
<accession>A0A1X6PDG5</accession>
<organism evidence="2 3">
    <name type="scientific">Porphyra umbilicalis</name>
    <name type="common">Purple laver</name>
    <name type="synonym">Red alga</name>
    <dbReference type="NCBI Taxonomy" id="2786"/>
    <lineage>
        <taxon>Eukaryota</taxon>
        <taxon>Rhodophyta</taxon>
        <taxon>Bangiophyceae</taxon>
        <taxon>Bangiales</taxon>
        <taxon>Bangiaceae</taxon>
        <taxon>Porphyra</taxon>
    </lineage>
</organism>
<feature type="region of interest" description="Disordered" evidence="1">
    <location>
        <begin position="263"/>
        <end position="377"/>
    </location>
</feature>
<feature type="compositionally biased region" description="Basic residues" evidence="1">
    <location>
        <begin position="263"/>
        <end position="272"/>
    </location>
</feature>